<name>A0ACB9I8G4_9ASTR</name>
<evidence type="ECO:0000313" key="2">
    <source>
        <dbReference type="Proteomes" id="UP001056120"/>
    </source>
</evidence>
<sequence>MRNPYDIAFGFAIIMAIIRSSHAQDSPQEYVDAHNSFRKDLGLPPLTWDDTVAEFAKNFAAERKNDCALIHSKPPRKYGENLAYGPELNATGAVFYWGREKAFYDYDTNTCSPGRRCGHYTQIVWKDTAKVGCARVTCTNTPMCYVVCNYDPPGNYIDTKPY</sequence>
<keyword evidence="2" id="KW-1185">Reference proteome</keyword>
<proteinExistence type="predicted"/>
<protein>
    <submittedName>
        <fullName evidence="1">Uncharacterized protein</fullName>
    </submittedName>
</protein>
<dbReference type="Proteomes" id="UP001056120">
    <property type="component" value="Linkage Group LG10"/>
</dbReference>
<reference evidence="1 2" key="2">
    <citation type="journal article" date="2022" name="Mol. Ecol. Resour.">
        <title>The genomes of chicory, endive, great burdock and yacon provide insights into Asteraceae paleo-polyploidization history and plant inulin production.</title>
        <authorList>
            <person name="Fan W."/>
            <person name="Wang S."/>
            <person name="Wang H."/>
            <person name="Wang A."/>
            <person name="Jiang F."/>
            <person name="Liu H."/>
            <person name="Zhao H."/>
            <person name="Xu D."/>
            <person name="Zhang Y."/>
        </authorList>
    </citation>
    <scope>NUCLEOTIDE SEQUENCE [LARGE SCALE GENOMIC DNA]</scope>
    <source>
        <strain evidence="2">cv. Yunnan</strain>
        <tissue evidence="1">Leaves</tissue>
    </source>
</reference>
<dbReference type="EMBL" id="CM042027">
    <property type="protein sequence ID" value="KAI3803771.1"/>
    <property type="molecule type" value="Genomic_DNA"/>
</dbReference>
<reference evidence="2" key="1">
    <citation type="journal article" date="2022" name="Mol. Ecol. Resour.">
        <title>The genomes of chicory, endive, great burdock and yacon provide insights into Asteraceae palaeo-polyploidization history and plant inulin production.</title>
        <authorList>
            <person name="Fan W."/>
            <person name="Wang S."/>
            <person name="Wang H."/>
            <person name="Wang A."/>
            <person name="Jiang F."/>
            <person name="Liu H."/>
            <person name="Zhao H."/>
            <person name="Xu D."/>
            <person name="Zhang Y."/>
        </authorList>
    </citation>
    <scope>NUCLEOTIDE SEQUENCE [LARGE SCALE GENOMIC DNA]</scope>
    <source>
        <strain evidence="2">cv. Yunnan</strain>
    </source>
</reference>
<organism evidence="1 2">
    <name type="scientific">Smallanthus sonchifolius</name>
    <dbReference type="NCBI Taxonomy" id="185202"/>
    <lineage>
        <taxon>Eukaryota</taxon>
        <taxon>Viridiplantae</taxon>
        <taxon>Streptophyta</taxon>
        <taxon>Embryophyta</taxon>
        <taxon>Tracheophyta</taxon>
        <taxon>Spermatophyta</taxon>
        <taxon>Magnoliopsida</taxon>
        <taxon>eudicotyledons</taxon>
        <taxon>Gunneridae</taxon>
        <taxon>Pentapetalae</taxon>
        <taxon>asterids</taxon>
        <taxon>campanulids</taxon>
        <taxon>Asterales</taxon>
        <taxon>Asteraceae</taxon>
        <taxon>Asteroideae</taxon>
        <taxon>Heliantheae alliance</taxon>
        <taxon>Millerieae</taxon>
        <taxon>Smallanthus</taxon>
    </lineage>
</organism>
<accession>A0ACB9I8G4</accession>
<evidence type="ECO:0000313" key="1">
    <source>
        <dbReference type="EMBL" id="KAI3803771.1"/>
    </source>
</evidence>
<comment type="caution">
    <text evidence="1">The sequence shown here is derived from an EMBL/GenBank/DDBJ whole genome shotgun (WGS) entry which is preliminary data.</text>
</comment>
<gene>
    <name evidence="1" type="ORF">L1987_31933</name>
</gene>